<dbReference type="PANTHER" id="PTHR43788:SF8">
    <property type="entry name" value="DNA-BINDING PROTEIN SMUBP-2"/>
    <property type="match status" value="1"/>
</dbReference>
<dbReference type="STRING" id="1428644.BIV57_18240"/>
<dbReference type="SUPFAM" id="SSF52540">
    <property type="entry name" value="P-loop containing nucleoside triphosphate hydrolases"/>
    <property type="match status" value="1"/>
</dbReference>
<keyword evidence="2" id="KW-0378">Hydrolase</keyword>
<evidence type="ECO:0000256" key="2">
    <source>
        <dbReference type="ARBA" id="ARBA00022801"/>
    </source>
</evidence>
<evidence type="ECO:0000256" key="3">
    <source>
        <dbReference type="ARBA" id="ARBA00022806"/>
    </source>
</evidence>
<dbReference type="Gene3D" id="3.40.50.300">
    <property type="entry name" value="P-loop containing nucleotide triphosphate hydrolases"/>
    <property type="match status" value="2"/>
</dbReference>
<dbReference type="InterPro" id="IPR050534">
    <property type="entry name" value="Coronavir_polyprotein_1ab"/>
</dbReference>
<dbReference type="GO" id="GO:0016787">
    <property type="term" value="F:hydrolase activity"/>
    <property type="evidence" value="ECO:0007669"/>
    <property type="project" value="UniProtKB-KW"/>
</dbReference>
<dbReference type="GO" id="GO:0043139">
    <property type="term" value="F:5'-3' DNA helicase activity"/>
    <property type="evidence" value="ECO:0007669"/>
    <property type="project" value="TreeGrafter"/>
</dbReference>
<accession>A0A1J7BBP3</accession>
<name>A0A1J7BBP3_9ACTN</name>
<keyword evidence="7" id="KW-1185">Reference proteome</keyword>
<evidence type="ECO:0000256" key="4">
    <source>
        <dbReference type="ARBA" id="ARBA00022840"/>
    </source>
</evidence>
<protein>
    <submittedName>
        <fullName evidence="6">Helicase</fullName>
    </submittedName>
</protein>
<dbReference type="AlphaFoldDB" id="A0A1J7BBP3"/>
<dbReference type="InterPro" id="IPR041679">
    <property type="entry name" value="DNA2/NAM7-like_C"/>
</dbReference>
<proteinExistence type="predicted"/>
<dbReference type="RefSeq" id="WP_071657971.1">
    <property type="nucleotide sequence ID" value="NZ_MLCF01000115.1"/>
</dbReference>
<dbReference type="GO" id="GO:0005524">
    <property type="term" value="F:ATP binding"/>
    <property type="evidence" value="ECO:0007669"/>
    <property type="project" value="UniProtKB-KW"/>
</dbReference>
<gene>
    <name evidence="6" type="ORF">BIV57_18240</name>
</gene>
<dbReference type="Pfam" id="PF13087">
    <property type="entry name" value="AAA_12"/>
    <property type="match status" value="1"/>
</dbReference>
<evidence type="ECO:0000256" key="1">
    <source>
        <dbReference type="ARBA" id="ARBA00022741"/>
    </source>
</evidence>
<feature type="non-terminal residue" evidence="6">
    <location>
        <position position="441"/>
    </location>
</feature>
<feature type="domain" description="DNA2/NAM7 helicase-like C-terminal" evidence="5">
    <location>
        <begin position="317"/>
        <end position="402"/>
    </location>
</feature>
<dbReference type="EMBL" id="MLCF01000115">
    <property type="protein sequence ID" value="OIV36103.1"/>
    <property type="molecule type" value="Genomic_DNA"/>
</dbReference>
<dbReference type="Proteomes" id="UP000243342">
    <property type="component" value="Unassembled WGS sequence"/>
</dbReference>
<evidence type="ECO:0000313" key="6">
    <source>
        <dbReference type="EMBL" id="OIV36103.1"/>
    </source>
</evidence>
<reference evidence="6 7" key="1">
    <citation type="submission" date="2016-10" db="EMBL/GenBank/DDBJ databases">
        <title>Genome sequence of Streptomyces gilvigriseus MUSC 26.</title>
        <authorList>
            <person name="Lee L.-H."/>
            <person name="Ser H.-L."/>
        </authorList>
    </citation>
    <scope>NUCLEOTIDE SEQUENCE [LARGE SCALE GENOMIC DNA]</scope>
    <source>
        <strain evidence="6 7">MUSC 26</strain>
    </source>
</reference>
<comment type="caution">
    <text evidence="6">The sequence shown here is derived from an EMBL/GenBank/DDBJ whole genome shotgun (WGS) entry which is preliminary data.</text>
</comment>
<evidence type="ECO:0000313" key="7">
    <source>
        <dbReference type="Proteomes" id="UP000243342"/>
    </source>
</evidence>
<dbReference type="PANTHER" id="PTHR43788">
    <property type="entry name" value="DNA2/NAM7 HELICASE FAMILY MEMBER"/>
    <property type="match status" value="1"/>
</dbReference>
<keyword evidence="3 6" id="KW-0347">Helicase</keyword>
<sequence>MTPAEEAAAATAAILADLRGPHRGVVVDSPPGAGKSTLVVRAVKELVGDGERLMVVAQTNSQVDDLVGRIAVELGEEAAVGRLHASDAVLADELAALPNVVGSTRAKELARLPVVVATAAKWSWVKREDVAASEDEEAAPWRHAIVDEAYQMRSDALLAVAGLFERALFVGDPGQLDPFATVDAGQWAGLRWDPSDNAVAALLAHHPGLPVHRLPVSWRLPASAAPVVSEAFYPYTPFRSGTGPGERRLAFAGDGDGSPEAAVWTVAAERGWGLLELPAAVTVRTDSEAVAAVAGVVRQALERGGVVHDERGGGGRALTADRIAVGTAHRDQAAAVRAALERVGVSGVAVDTANRLQGREFDVTVVLHPLSGRADASAFHLETGRLCVLVSRHRVACVVVARAGVGAVLDAYPEVEAVRLGARAAGADGWEGNQAVLEVLE</sequence>
<dbReference type="OrthoDB" id="3495547at2"/>
<keyword evidence="1" id="KW-0547">Nucleotide-binding</keyword>
<keyword evidence="4" id="KW-0067">ATP-binding</keyword>
<evidence type="ECO:0000259" key="5">
    <source>
        <dbReference type="Pfam" id="PF13087"/>
    </source>
</evidence>
<dbReference type="InterPro" id="IPR027417">
    <property type="entry name" value="P-loop_NTPase"/>
</dbReference>
<organism evidence="6 7">
    <name type="scientific">Mangrovactinospora gilvigrisea</name>
    <dbReference type="NCBI Taxonomy" id="1428644"/>
    <lineage>
        <taxon>Bacteria</taxon>
        <taxon>Bacillati</taxon>
        <taxon>Actinomycetota</taxon>
        <taxon>Actinomycetes</taxon>
        <taxon>Kitasatosporales</taxon>
        <taxon>Streptomycetaceae</taxon>
        <taxon>Mangrovactinospora</taxon>
    </lineage>
</organism>